<gene>
    <name evidence="1" type="ORF">NX780_09260</name>
</gene>
<organism evidence="1 2">
    <name type="scientific">Massilia agri</name>
    <dbReference type="NCBI Taxonomy" id="1886785"/>
    <lineage>
        <taxon>Bacteria</taxon>
        <taxon>Pseudomonadati</taxon>
        <taxon>Pseudomonadota</taxon>
        <taxon>Betaproteobacteria</taxon>
        <taxon>Burkholderiales</taxon>
        <taxon>Oxalobacteraceae</taxon>
        <taxon>Telluria group</taxon>
        <taxon>Massilia</taxon>
    </lineage>
</organism>
<dbReference type="RefSeq" id="WP_258827575.1">
    <property type="nucleotide sequence ID" value="NZ_JANUHA010000005.1"/>
</dbReference>
<keyword evidence="2" id="KW-1185">Reference proteome</keyword>
<proteinExistence type="predicted"/>
<evidence type="ECO:0000313" key="1">
    <source>
        <dbReference type="EMBL" id="MCS0596538.1"/>
    </source>
</evidence>
<evidence type="ECO:0000313" key="2">
    <source>
        <dbReference type="Proteomes" id="UP001206572"/>
    </source>
</evidence>
<comment type="caution">
    <text evidence="1">The sequence shown here is derived from an EMBL/GenBank/DDBJ whole genome shotgun (WGS) entry which is preliminary data.</text>
</comment>
<dbReference type="EMBL" id="JANUHA010000005">
    <property type="protein sequence ID" value="MCS0596538.1"/>
    <property type="molecule type" value="Genomic_DNA"/>
</dbReference>
<reference evidence="1 2" key="1">
    <citation type="submission" date="2022-08" db="EMBL/GenBank/DDBJ databases">
        <title>Reclassification of Massilia species as members of the genera Telluria, Duganella, Pseudoduganella, Mokoshia gen. nov. and Zemynaea gen. nov. using orthogonal and non-orthogonal genome-based approaches.</title>
        <authorList>
            <person name="Bowman J.P."/>
        </authorList>
    </citation>
    <scope>NUCLEOTIDE SEQUENCE [LARGE SCALE GENOMIC DNA]</scope>
    <source>
        <strain evidence="1 2">JCM 31661</strain>
    </source>
</reference>
<name>A0ABT2ALE1_9BURK</name>
<sequence>MTHEVRTLSEPRLLSPAERELTAWLLNHGCSDAPQFLTQLDRAEVVAHCQCGCASVDFSVAGRQPLTFAMRVLSDYQWKDDRGYHFGVMVFEQDDLLAGLNVWSIDGQATPHELPPIHLLVPYGTPNE</sequence>
<accession>A0ABT2ALE1</accession>
<protein>
    <submittedName>
        <fullName evidence="1">Uncharacterized protein</fullName>
    </submittedName>
</protein>
<dbReference type="Proteomes" id="UP001206572">
    <property type="component" value="Unassembled WGS sequence"/>
</dbReference>